<dbReference type="GO" id="GO:0000981">
    <property type="term" value="F:DNA-binding transcription factor activity, RNA polymerase II-specific"/>
    <property type="evidence" value="ECO:0007669"/>
    <property type="project" value="InterPro"/>
</dbReference>
<dbReference type="Gene3D" id="4.10.240.10">
    <property type="entry name" value="Zn(2)-C6 fungal-type DNA-binding domain"/>
    <property type="match status" value="1"/>
</dbReference>
<keyword evidence="2" id="KW-0175">Coiled coil</keyword>
<dbReference type="EMBL" id="QVQW01000001">
    <property type="protein sequence ID" value="RKU49451.1"/>
    <property type="molecule type" value="Genomic_DNA"/>
</dbReference>
<protein>
    <recommendedName>
        <fullName evidence="4">Zn(2)-C6 fungal-type domain-containing protein</fullName>
    </recommendedName>
</protein>
<dbReference type="InterPro" id="IPR053181">
    <property type="entry name" value="EcdB-like_regulator"/>
</dbReference>
<reference evidence="5 6" key="1">
    <citation type="submission" date="2018-08" db="EMBL/GenBank/DDBJ databases">
        <title>Draft genome of the lignicolous fungus Coniochaeta pulveracea.</title>
        <authorList>
            <person name="Borstlap C.J."/>
            <person name="De Witt R.N."/>
            <person name="Botha A."/>
            <person name="Volschenk H."/>
        </authorList>
    </citation>
    <scope>NUCLEOTIDE SEQUENCE [LARGE SCALE GENOMIC DNA]</scope>
    <source>
        <strain evidence="5 6">CAB683</strain>
    </source>
</reference>
<evidence type="ECO:0000259" key="4">
    <source>
        <dbReference type="PROSITE" id="PS50048"/>
    </source>
</evidence>
<comment type="caution">
    <text evidence="5">The sequence shown here is derived from an EMBL/GenBank/DDBJ whole genome shotgun (WGS) entry which is preliminary data.</text>
</comment>
<feature type="compositionally biased region" description="Polar residues" evidence="3">
    <location>
        <begin position="821"/>
        <end position="839"/>
    </location>
</feature>
<evidence type="ECO:0000256" key="3">
    <source>
        <dbReference type="SAM" id="MobiDB-lite"/>
    </source>
</evidence>
<sequence length="1318" mass="144966">MDQAPPESKRPRLANTPSWPSNGHQLLNAPSPSPTNHSHPYSAPPSHPPYSPNTQQHGPPHHPTAPLPSLGGQHPPPPPSYTYPPPQNPYSTGRPPEPHQHPPRSAPLPHTAPPMLGPPPPPPPSQSHYPPRQEGRTPLPPHVHQQGPHPYAHAPSPQVPFNPHPAEERRHHEQDRYPRLQEHRQSNPSPVHLQPSGAGSAPPPPPLFHGYTAGQRDREPEMMVKADPGGPASGEESVNHLAHGRRPPSTGNQHPDGFAAGPGPEPGPAPPSHSGLPPSQPVPQMQQGPPPPLSHPTQDGRRHVSMDNAAQPPMYRQPLPMQTYVPSPNPVPHGGPYEYGLSYGPAGSGINYDGVVSVAQKRKAQRASQACEKCRELKAKCDEQKPCKNCKEKKLECKYRETQPKALDKGTTDIMEAILSLREEFVSRMDNLDSRMDNLDSRAARLEQAVIKSGIKLELRDEDSEGMVYGGSAPAEPALKPPSSSPKNLTPLVIPVQGEDAQYADNMDVVRGPAHDPEAVQEVARDDDIEDENPPGPPVVPEQPSIPINHTTVASMLLKWDSIRVLVQRHLDRERIKYISEFPIQQEQRRGLLRLYGRGEGSDNKFFDREASLEREPWVPPEAYDDNAYSDAGGGSSPPDCWGTTGGLSPISSATSRAGSHPRAALWDFSEDKVWTYVQSYKDNIQNMHPLIVPNRLDALVKIFLSHVEHSKTRHKSEAVVAGYVETSGSGYKRKRSPAPDGMNNSQSTPRISSGEPRIERTIHNALVLLVLALGKISLHKTSIPDPAALSASEPPSNLNSPMISHHAYSGRNGYPASAASPMQGSPPLTSHHYNSGPSPTDGFHHGTSSRRASVGASTAALPTPKPMPRQRNMEIIPGLDYFSLATDILGNQNAGHSMRHVHARILAGLYYGQLGRVMESYAEIKNASYALLLIMRPSLHRLAKIQQDKPFYRGAIQSHRDNQIIFAFWSCLQLESDIIAELPLPHSSILQYEHQIPYPNIDLAMAKDGSQNGFSSEVLMSYTTQLYLRRTLNEIHQKLYSPELENPARRESGLPPRTHPTSTVYQFLLDQLHLDFVPSMYKFDPKDPNPATDILGARLRAKYWGAQNITLRPFIRQITQFNFERSRNTTDSPAPISGGFSSDFTAPAIGPEAKSDKDIDGIIIDHAQKGIWALIQSTRSFHGLKDERFIITNVFGTAHAQWGNLLVLAAAWKDPTLNKYIKEADLQDLFVKTIKFLRTVAHQSSSLAIDMRILEGLYKDFWPNLSRNYVDTTAPNTSFSSSGSGPVSLPPMAASHTPPNAVHLPSVSNMYPGNPTR</sequence>
<dbReference type="SMART" id="SM00066">
    <property type="entry name" value="GAL4"/>
    <property type="match status" value="1"/>
</dbReference>
<feature type="compositionally biased region" description="Pro residues" evidence="3">
    <location>
        <begin position="74"/>
        <end position="88"/>
    </location>
</feature>
<dbReference type="Proteomes" id="UP000275385">
    <property type="component" value="Unassembled WGS sequence"/>
</dbReference>
<dbReference type="InterPro" id="IPR001138">
    <property type="entry name" value="Zn2Cys6_DnaBD"/>
</dbReference>
<feature type="region of interest" description="Disordered" evidence="3">
    <location>
        <begin position="789"/>
        <end position="871"/>
    </location>
</feature>
<feature type="coiled-coil region" evidence="2">
    <location>
        <begin position="422"/>
        <end position="449"/>
    </location>
</feature>
<feature type="compositionally biased region" description="Basic and acidic residues" evidence="3">
    <location>
        <begin position="165"/>
        <end position="185"/>
    </location>
</feature>
<feature type="region of interest" description="Disordered" evidence="3">
    <location>
        <begin position="729"/>
        <end position="758"/>
    </location>
</feature>
<feature type="compositionally biased region" description="Polar residues" evidence="3">
    <location>
        <begin position="15"/>
        <end position="36"/>
    </location>
</feature>
<feature type="region of interest" description="Disordered" evidence="3">
    <location>
        <begin position="1"/>
        <end position="335"/>
    </location>
</feature>
<dbReference type="Pfam" id="PF00172">
    <property type="entry name" value="Zn_clus"/>
    <property type="match status" value="1"/>
</dbReference>
<feature type="compositionally biased region" description="Basic and acidic residues" evidence="3">
    <location>
        <begin position="215"/>
        <end position="224"/>
    </location>
</feature>
<dbReference type="PANTHER" id="PTHR47785">
    <property type="entry name" value="ZN(II)2CYS6 TRANSCRIPTION FACTOR (EUROFUNG)-RELATED-RELATED"/>
    <property type="match status" value="1"/>
</dbReference>
<feature type="compositionally biased region" description="Pro residues" evidence="3">
    <location>
        <begin position="104"/>
        <end position="125"/>
    </location>
</feature>
<gene>
    <name evidence="5" type="ORF">DL546_007477</name>
</gene>
<feature type="compositionally biased region" description="Polar residues" evidence="3">
    <location>
        <begin position="743"/>
        <end position="752"/>
    </location>
</feature>
<feature type="region of interest" description="Disordered" evidence="3">
    <location>
        <begin position="525"/>
        <end position="546"/>
    </location>
</feature>
<keyword evidence="6" id="KW-1185">Reference proteome</keyword>
<feature type="compositionally biased region" description="Low complexity" evidence="3">
    <location>
        <begin position="1279"/>
        <end position="1292"/>
    </location>
</feature>
<feature type="compositionally biased region" description="Polar residues" evidence="3">
    <location>
        <begin position="1307"/>
        <end position="1318"/>
    </location>
</feature>
<dbReference type="InterPro" id="IPR036864">
    <property type="entry name" value="Zn2-C6_fun-type_DNA-bd_sf"/>
</dbReference>
<proteinExistence type="predicted"/>
<evidence type="ECO:0000313" key="5">
    <source>
        <dbReference type="EMBL" id="RKU49451.1"/>
    </source>
</evidence>
<evidence type="ECO:0000256" key="2">
    <source>
        <dbReference type="SAM" id="Coils"/>
    </source>
</evidence>
<feature type="domain" description="Zn(2)-C6 fungal-type" evidence="4">
    <location>
        <begin position="370"/>
        <end position="399"/>
    </location>
</feature>
<feature type="compositionally biased region" description="Pro residues" evidence="3">
    <location>
        <begin position="42"/>
        <end position="51"/>
    </location>
</feature>
<evidence type="ECO:0000313" key="6">
    <source>
        <dbReference type="Proteomes" id="UP000275385"/>
    </source>
</evidence>
<name>A0A420YNN1_9PEZI</name>
<dbReference type="SUPFAM" id="SSF57701">
    <property type="entry name" value="Zn2/Cys6 DNA-binding domain"/>
    <property type="match status" value="1"/>
</dbReference>
<keyword evidence="1" id="KW-0539">Nucleus</keyword>
<accession>A0A420YNN1</accession>
<dbReference type="PANTHER" id="PTHR47785:SF4">
    <property type="entry name" value="ZN(II)2CYS6 TRANSCRIPTION FACTOR (EUROFUNG)"/>
    <property type="match status" value="1"/>
</dbReference>
<dbReference type="PROSITE" id="PS00463">
    <property type="entry name" value="ZN2_CY6_FUNGAL_1"/>
    <property type="match status" value="1"/>
</dbReference>
<organism evidence="5 6">
    <name type="scientific">Coniochaeta pulveracea</name>
    <dbReference type="NCBI Taxonomy" id="177199"/>
    <lineage>
        <taxon>Eukaryota</taxon>
        <taxon>Fungi</taxon>
        <taxon>Dikarya</taxon>
        <taxon>Ascomycota</taxon>
        <taxon>Pezizomycotina</taxon>
        <taxon>Sordariomycetes</taxon>
        <taxon>Sordariomycetidae</taxon>
        <taxon>Coniochaetales</taxon>
        <taxon>Coniochaetaceae</taxon>
        <taxon>Coniochaeta</taxon>
    </lineage>
</organism>
<dbReference type="STRING" id="177199.A0A420YNN1"/>
<dbReference type="CDD" id="cd00067">
    <property type="entry name" value="GAL4"/>
    <property type="match status" value="1"/>
</dbReference>
<dbReference type="OrthoDB" id="5244761at2759"/>
<evidence type="ECO:0000256" key="1">
    <source>
        <dbReference type="ARBA" id="ARBA00023242"/>
    </source>
</evidence>
<dbReference type="GO" id="GO:0008270">
    <property type="term" value="F:zinc ion binding"/>
    <property type="evidence" value="ECO:0007669"/>
    <property type="project" value="InterPro"/>
</dbReference>
<dbReference type="PROSITE" id="PS50048">
    <property type="entry name" value="ZN2_CY6_FUNGAL_2"/>
    <property type="match status" value="1"/>
</dbReference>
<feature type="compositionally biased region" description="Polar residues" evidence="3">
    <location>
        <begin position="794"/>
        <end position="803"/>
    </location>
</feature>
<feature type="region of interest" description="Disordered" evidence="3">
    <location>
        <begin position="1277"/>
        <end position="1318"/>
    </location>
</feature>